<feature type="domain" description="PHD-type" evidence="12">
    <location>
        <begin position="254"/>
        <end position="314"/>
    </location>
</feature>
<dbReference type="GO" id="GO:0006915">
    <property type="term" value="P:apoptotic process"/>
    <property type="evidence" value="ECO:0007669"/>
    <property type="project" value="EnsemblMetazoa"/>
</dbReference>
<dbReference type="GO" id="GO:0007399">
    <property type="term" value="P:nervous system development"/>
    <property type="evidence" value="ECO:0007669"/>
    <property type="project" value="TreeGrafter"/>
</dbReference>
<dbReference type="GeneID" id="9800923"/>
<dbReference type="GO" id="GO:0008270">
    <property type="term" value="F:zinc ion binding"/>
    <property type="evidence" value="ECO:0007669"/>
    <property type="project" value="UniProtKB-KW"/>
</dbReference>
<dbReference type="PROSITE" id="PS50016">
    <property type="entry name" value="ZF_PHD_2"/>
    <property type="match status" value="2"/>
</dbReference>
<evidence type="ECO:0000256" key="1">
    <source>
        <dbReference type="ARBA" id="ARBA00004123"/>
    </source>
</evidence>
<dbReference type="GO" id="GO:0051321">
    <property type="term" value="P:meiotic cell cycle"/>
    <property type="evidence" value="ECO:0007669"/>
    <property type="project" value="EnsemblMetazoa"/>
</dbReference>
<evidence type="ECO:0000256" key="5">
    <source>
        <dbReference type="ARBA" id="ARBA00022771"/>
    </source>
</evidence>
<evidence type="ECO:0000256" key="2">
    <source>
        <dbReference type="ARBA" id="ARBA00010539"/>
    </source>
</evidence>
<name>A0A6A5H6B0_CAERE</name>
<gene>
    <name evidence="13" type="ORF">GCK72_010658</name>
</gene>
<dbReference type="Pfam" id="PF14051">
    <property type="entry name" value="DPF1-3_N"/>
    <property type="match status" value="1"/>
</dbReference>
<evidence type="ECO:0000313" key="14">
    <source>
        <dbReference type="Proteomes" id="UP000483820"/>
    </source>
</evidence>
<dbReference type="PANTHER" id="PTHR45888:SF5">
    <property type="entry name" value="D4, ISOFORM A"/>
    <property type="match status" value="1"/>
</dbReference>
<evidence type="ECO:0000256" key="7">
    <source>
        <dbReference type="ARBA" id="ARBA00023015"/>
    </source>
</evidence>
<keyword evidence="8" id="KW-0804">Transcription</keyword>
<dbReference type="EMBL" id="WUAV01000003">
    <property type="protein sequence ID" value="KAF1762396.1"/>
    <property type="molecule type" value="Genomic_DNA"/>
</dbReference>
<proteinExistence type="inferred from homology"/>
<keyword evidence="4" id="KW-0677">Repeat</keyword>
<dbReference type="Proteomes" id="UP000483820">
    <property type="component" value="Chromosome III"/>
</dbReference>
<dbReference type="PANTHER" id="PTHR45888">
    <property type="entry name" value="HL01030P-RELATED"/>
    <property type="match status" value="1"/>
</dbReference>
<feature type="compositionally biased region" description="Low complexity" evidence="11">
    <location>
        <begin position="184"/>
        <end position="197"/>
    </location>
</feature>
<dbReference type="RefSeq" id="XP_003110825.2">
    <property type="nucleotide sequence ID" value="XM_003110777.2"/>
</dbReference>
<protein>
    <recommendedName>
        <fullName evidence="12">PHD-type domain-containing protein</fullName>
    </recommendedName>
</protein>
<evidence type="ECO:0000256" key="10">
    <source>
        <dbReference type="PROSITE-ProRule" id="PRU00146"/>
    </source>
</evidence>
<dbReference type="SUPFAM" id="SSF57903">
    <property type="entry name" value="FYVE/PHD zinc finger"/>
    <property type="match status" value="1"/>
</dbReference>
<keyword evidence="6" id="KW-0862">Zinc</keyword>
<evidence type="ECO:0000256" key="8">
    <source>
        <dbReference type="ARBA" id="ARBA00023163"/>
    </source>
</evidence>
<dbReference type="KEGG" id="crq:GCK72_010658"/>
<dbReference type="CDD" id="cd15530">
    <property type="entry name" value="PHD2_d4"/>
    <property type="match status" value="1"/>
</dbReference>
<dbReference type="PROSITE" id="PS00028">
    <property type="entry name" value="ZINC_FINGER_C2H2_1"/>
    <property type="match status" value="1"/>
</dbReference>
<keyword evidence="7" id="KW-0805">Transcription regulation</keyword>
<evidence type="ECO:0000256" key="11">
    <source>
        <dbReference type="SAM" id="MobiDB-lite"/>
    </source>
</evidence>
<reference evidence="13 14" key="1">
    <citation type="submission" date="2019-12" db="EMBL/GenBank/DDBJ databases">
        <title>Chromosome-level assembly of the Caenorhabditis remanei genome.</title>
        <authorList>
            <person name="Teterina A.A."/>
            <person name="Willis J.H."/>
            <person name="Phillips P.C."/>
        </authorList>
    </citation>
    <scope>NUCLEOTIDE SEQUENCE [LARGE SCALE GENOMIC DNA]</scope>
    <source>
        <strain evidence="13 14">PX506</strain>
        <tissue evidence="13">Whole organism</tissue>
    </source>
</reference>
<feature type="domain" description="PHD-type" evidence="12">
    <location>
        <begin position="311"/>
        <end position="361"/>
    </location>
</feature>
<sequence>MISENGYMDLMRNCIKWNSRQMEDRKKRLRFPYYEHQTATAQRESRFTTRTADHMYASNDPNTVMQFSTERWKKSKSHQPSDAVEMSMFLRENPSIQVAIDHMTPQVSNTIESISDNSNDSTSTRPIRQTQIKEEYREDYVLDDELSPDEMGSDEDDWSTRGKRRKGNMNTTQKGSSTRKKVPTTRSSASRSTPSRASMKEVKYEEPEEKMHQCDKCNAKYKSLAGLSYHQAYWHDKKSNQLLEKLLSPSVEISSNCDFCNGTNFMNKNTRLPEELVSCHDCGRSGHPSCLSFNENVTKIIKRSGWQCLECKSCTICGTSENDDKLLFCDDCDRGYHLYCLRPALEKAPDDEYSCRLCQIEFGDKASAPAKK</sequence>
<dbReference type="Pfam" id="PF00628">
    <property type="entry name" value="PHD"/>
    <property type="match status" value="2"/>
</dbReference>
<comment type="caution">
    <text evidence="13">The sequence shown here is derived from an EMBL/GenBank/DDBJ whole genome shotgun (WGS) entry which is preliminary data.</text>
</comment>
<dbReference type="SMART" id="SM00249">
    <property type="entry name" value="PHD"/>
    <property type="match status" value="2"/>
</dbReference>
<dbReference type="FunFam" id="3.30.40.10:FF:000005">
    <property type="entry name" value="zinc finger protein isoform X1"/>
    <property type="match status" value="1"/>
</dbReference>
<keyword evidence="5 10" id="KW-0863">Zinc-finger</keyword>
<dbReference type="CDD" id="cd15526">
    <property type="entry name" value="PHD1_MOZ_d4"/>
    <property type="match status" value="1"/>
</dbReference>
<dbReference type="InterPro" id="IPR025750">
    <property type="entry name" value="DPF1-3_N"/>
</dbReference>
<feature type="compositionally biased region" description="Acidic residues" evidence="11">
    <location>
        <begin position="141"/>
        <end position="157"/>
    </location>
</feature>
<dbReference type="InterPro" id="IPR013087">
    <property type="entry name" value="Znf_C2H2_type"/>
</dbReference>
<feature type="region of interest" description="Disordered" evidence="11">
    <location>
        <begin position="111"/>
        <end position="205"/>
    </location>
</feature>
<comment type="similarity">
    <text evidence="2">Belongs to the requiem/DPF family.</text>
</comment>
<organism evidence="13 14">
    <name type="scientific">Caenorhabditis remanei</name>
    <name type="common">Caenorhabditis vulgaris</name>
    <dbReference type="NCBI Taxonomy" id="31234"/>
    <lineage>
        <taxon>Eukaryota</taxon>
        <taxon>Metazoa</taxon>
        <taxon>Ecdysozoa</taxon>
        <taxon>Nematoda</taxon>
        <taxon>Chromadorea</taxon>
        <taxon>Rhabditida</taxon>
        <taxon>Rhabditina</taxon>
        <taxon>Rhabditomorpha</taxon>
        <taxon>Rhabditoidea</taxon>
        <taxon>Rhabditidae</taxon>
        <taxon>Peloderinae</taxon>
        <taxon>Caenorhabditis</taxon>
    </lineage>
</organism>
<keyword evidence="3" id="KW-0479">Metal-binding</keyword>
<keyword evidence="9" id="KW-0539">Nucleus</keyword>
<evidence type="ECO:0000313" key="13">
    <source>
        <dbReference type="EMBL" id="KAF1762396.1"/>
    </source>
</evidence>
<dbReference type="InterPro" id="IPR019787">
    <property type="entry name" value="Znf_PHD-finger"/>
</dbReference>
<evidence type="ECO:0000256" key="6">
    <source>
        <dbReference type="ARBA" id="ARBA00022833"/>
    </source>
</evidence>
<evidence type="ECO:0000259" key="12">
    <source>
        <dbReference type="PROSITE" id="PS50016"/>
    </source>
</evidence>
<evidence type="ECO:0000256" key="9">
    <source>
        <dbReference type="ARBA" id="ARBA00023242"/>
    </source>
</evidence>
<dbReference type="AlphaFoldDB" id="A0A6A5H6B0"/>
<feature type="compositionally biased region" description="Low complexity" evidence="11">
    <location>
        <begin position="111"/>
        <end position="124"/>
    </location>
</feature>
<evidence type="ECO:0000256" key="4">
    <source>
        <dbReference type="ARBA" id="ARBA00022737"/>
    </source>
</evidence>
<dbReference type="CTD" id="9800923"/>
<dbReference type="InterPro" id="IPR001965">
    <property type="entry name" value="Znf_PHD"/>
</dbReference>
<dbReference type="InterPro" id="IPR013083">
    <property type="entry name" value="Znf_RING/FYVE/PHD"/>
</dbReference>
<accession>A0A6A5H6B0</accession>
<dbReference type="InterPro" id="IPR011011">
    <property type="entry name" value="Znf_FYVE_PHD"/>
</dbReference>
<evidence type="ECO:0000256" key="3">
    <source>
        <dbReference type="ARBA" id="ARBA00022723"/>
    </source>
</evidence>
<dbReference type="Gene3D" id="3.30.40.10">
    <property type="entry name" value="Zinc/RING finger domain, C3HC4 (zinc finger)"/>
    <property type="match status" value="1"/>
</dbReference>
<dbReference type="GO" id="GO:0071565">
    <property type="term" value="C:nBAF complex"/>
    <property type="evidence" value="ECO:0007669"/>
    <property type="project" value="TreeGrafter"/>
</dbReference>
<dbReference type="GO" id="GO:0009408">
    <property type="term" value="P:response to heat"/>
    <property type="evidence" value="ECO:0007669"/>
    <property type="project" value="EnsemblMetazoa"/>
</dbReference>
<feature type="compositionally biased region" description="Basic and acidic residues" evidence="11">
    <location>
        <begin position="131"/>
        <end position="140"/>
    </location>
</feature>
<comment type="subcellular location">
    <subcellularLocation>
        <location evidence="1">Nucleus</location>
    </subcellularLocation>
</comment>